<proteinExistence type="predicted"/>
<dbReference type="OrthoDB" id="9785398at2"/>
<dbReference type="GO" id="GO:0003824">
    <property type="term" value="F:catalytic activity"/>
    <property type="evidence" value="ECO:0007669"/>
    <property type="project" value="InterPro"/>
</dbReference>
<dbReference type="EMBL" id="CP060436">
    <property type="protein sequence ID" value="QPM89906.1"/>
    <property type="molecule type" value="Genomic_DNA"/>
</dbReference>
<organism evidence="1 2">
    <name type="scientific">Pseudooceanicola algae</name>
    <dbReference type="NCBI Taxonomy" id="1537215"/>
    <lineage>
        <taxon>Bacteria</taxon>
        <taxon>Pseudomonadati</taxon>
        <taxon>Pseudomonadota</taxon>
        <taxon>Alphaproteobacteria</taxon>
        <taxon>Rhodobacterales</taxon>
        <taxon>Paracoccaceae</taxon>
        <taxon>Pseudooceanicola</taxon>
    </lineage>
</organism>
<dbReference type="SUPFAM" id="SSF51621">
    <property type="entry name" value="Phosphoenolpyruvate/pyruvate domain"/>
    <property type="match status" value="1"/>
</dbReference>
<gene>
    <name evidence="1" type="ORF">PSAL_011350</name>
</gene>
<dbReference type="InterPro" id="IPR015813">
    <property type="entry name" value="Pyrv/PenolPyrv_kinase-like_dom"/>
</dbReference>
<dbReference type="Proteomes" id="UP000283786">
    <property type="component" value="Chromosome"/>
</dbReference>
<dbReference type="InterPro" id="IPR039556">
    <property type="entry name" value="ICL/PEPM"/>
</dbReference>
<name>A0A418SBZ2_9RHOB</name>
<dbReference type="RefSeq" id="WP_119840815.1">
    <property type="nucleotide sequence ID" value="NZ_CP060436.1"/>
</dbReference>
<dbReference type="PANTHER" id="PTHR42905">
    <property type="entry name" value="PHOSPHOENOLPYRUVATE CARBOXYLASE"/>
    <property type="match status" value="1"/>
</dbReference>
<reference evidence="1 2" key="1">
    <citation type="submission" date="2020-08" db="EMBL/GenBank/DDBJ databases">
        <title>Genome sequence of Rhodobacteraceae bacterium Lw-13e.</title>
        <authorList>
            <person name="Poehlein A."/>
            <person name="Wolter L."/>
            <person name="Daniel R."/>
            <person name="Brinkhoff T."/>
        </authorList>
    </citation>
    <scope>NUCLEOTIDE SEQUENCE [LARGE SCALE GENOMIC DNA]</scope>
    <source>
        <strain evidence="1 2">Lw-13e</strain>
    </source>
</reference>
<dbReference type="KEGG" id="palw:PSAL_011350"/>
<evidence type="ECO:0000313" key="2">
    <source>
        <dbReference type="Proteomes" id="UP000283786"/>
    </source>
</evidence>
<dbReference type="InterPro" id="IPR040442">
    <property type="entry name" value="Pyrv_kinase-like_dom_sf"/>
</dbReference>
<dbReference type="CDD" id="cd00377">
    <property type="entry name" value="ICL_PEPM"/>
    <property type="match status" value="1"/>
</dbReference>
<protein>
    <submittedName>
        <fullName evidence="1">Uncharacterized protein</fullName>
    </submittedName>
</protein>
<evidence type="ECO:0000313" key="1">
    <source>
        <dbReference type="EMBL" id="QPM89906.1"/>
    </source>
</evidence>
<accession>A0A418SBZ2</accession>
<dbReference type="PANTHER" id="PTHR42905:SF16">
    <property type="entry name" value="CARBOXYPHOSPHONOENOLPYRUVATE PHOSPHONOMUTASE-LIKE PROTEIN (AFU_ORTHOLOGUE AFUA_5G07230)"/>
    <property type="match status" value="1"/>
</dbReference>
<dbReference type="Pfam" id="PF13714">
    <property type="entry name" value="PEP_mutase"/>
    <property type="match status" value="1"/>
</dbReference>
<sequence length="272" mass="28470">MQDSGATFRALHHGEKPFVLANAWDAGSARMLAAMGAEAIGTSSAALAFTLGKTDGNVTLDEALAHAEAMVAAVDLPVSGDFESGYAEAPEDVAQTVRLAAEAGLAGITIEDLVDGKAYDRDLAIERIRAAADAARALPRDFVLVARADGVMTGLYDMDEAMARLAGFEAAGADCLYVPGPPDWEALERIVASTDLPVNALAAGTLASYALEDFARIGVARISLGSSLARVTHRVIIDAMSEIWEDGSFSRLKKSVSGEEVDQMLIEGARKA</sequence>
<dbReference type="Gene3D" id="3.20.20.60">
    <property type="entry name" value="Phosphoenolpyruvate-binding domains"/>
    <property type="match status" value="1"/>
</dbReference>
<dbReference type="AlphaFoldDB" id="A0A418SBZ2"/>
<keyword evidence="2" id="KW-1185">Reference proteome</keyword>